<dbReference type="GO" id="GO:0046872">
    <property type="term" value="F:metal ion binding"/>
    <property type="evidence" value="ECO:0007669"/>
    <property type="project" value="UniProtKB-KW"/>
</dbReference>
<dbReference type="GO" id="GO:0006002">
    <property type="term" value="P:fructose 6-phosphate metabolic process"/>
    <property type="evidence" value="ECO:0007669"/>
    <property type="project" value="InterPro"/>
</dbReference>
<dbReference type="GO" id="GO:0048029">
    <property type="term" value="F:monosaccharide binding"/>
    <property type="evidence" value="ECO:0007669"/>
    <property type="project" value="TreeGrafter"/>
</dbReference>
<dbReference type="InterPro" id="IPR035966">
    <property type="entry name" value="PKF_sf"/>
</dbReference>
<evidence type="ECO:0000256" key="12">
    <source>
        <dbReference type="ARBA" id="ARBA00023152"/>
    </source>
</evidence>
<dbReference type="SUPFAM" id="SSF53784">
    <property type="entry name" value="Phosphofructokinase"/>
    <property type="match status" value="1"/>
</dbReference>
<comment type="caution">
    <text evidence="14">Lacks conserved residue(s) required for the propagation of feature annotation.</text>
</comment>
<feature type="binding site" description="in other chain" evidence="14">
    <location>
        <begin position="170"/>
        <end position="172"/>
    </location>
    <ligand>
        <name>substrate</name>
        <note>ligand shared between dimeric partners</note>
    </ligand>
</feature>
<comment type="catalytic activity">
    <reaction evidence="13 14">
        <text>beta-D-fructose 6-phosphate + ATP = beta-D-fructose 1,6-bisphosphate + ADP + H(+)</text>
        <dbReference type="Rhea" id="RHEA:16109"/>
        <dbReference type="ChEBI" id="CHEBI:15378"/>
        <dbReference type="ChEBI" id="CHEBI:30616"/>
        <dbReference type="ChEBI" id="CHEBI:32966"/>
        <dbReference type="ChEBI" id="CHEBI:57634"/>
        <dbReference type="ChEBI" id="CHEBI:456216"/>
        <dbReference type="EC" id="2.7.1.11"/>
    </reaction>
</comment>
<evidence type="ECO:0000256" key="2">
    <source>
        <dbReference type="ARBA" id="ARBA00004496"/>
    </source>
</evidence>
<keyword evidence="17" id="KW-1185">Reference proteome</keyword>
<dbReference type="Gene3D" id="3.40.50.460">
    <property type="entry name" value="Phosphofructokinase domain"/>
    <property type="match status" value="1"/>
</dbReference>
<dbReference type="GO" id="GO:0005524">
    <property type="term" value="F:ATP binding"/>
    <property type="evidence" value="ECO:0007669"/>
    <property type="project" value="UniProtKB-KW"/>
</dbReference>
<evidence type="ECO:0000256" key="8">
    <source>
        <dbReference type="ARBA" id="ARBA00022741"/>
    </source>
</evidence>
<feature type="binding site" description="in other chain" evidence="14">
    <location>
        <position position="155"/>
    </location>
    <ligand>
        <name>ADP</name>
        <dbReference type="ChEBI" id="CHEBI:456216"/>
        <note>allosteric activator; ligand shared between dimeric partners</note>
    </ligand>
</feature>
<keyword evidence="11 14" id="KW-0460">Magnesium</keyword>
<dbReference type="InterPro" id="IPR022953">
    <property type="entry name" value="ATP_PFK"/>
</dbReference>
<comment type="activity regulation">
    <text evidence="14">Allosterically activated by ADP and other diphosphonucleosides, and allosterically inhibited by phosphoenolpyruvate.</text>
</comment>
<comment type="function">
    <text evidence="14">Catalyzes the phosphorylation of D-fructose 6-phosphate to fructose 1,6-bisphosphate by ATP, the first committing step of glycolysis.</text>
</comment>
<dbReference type="InterPro" id="IPR012828">
    <property type="entry name" value="PFKA_ATP_prok"/>
</dbReference>
<dbReference type="KEGG" id="aade:C3B56_00344"/>
<keyword evidence="9 14" id="KW-0418">Kinase</keyword>
<name>A0A3S9J7S7_9ENTR</name>
<dbReference type="HAMAP" id="MF_00339">
    <property type="entry name" value="Phosphofructokinase_I_B1"/>
    <property type="match status" value="1"/>
</dbReference>
<dbReference type="OrthoDB" id="9802503at2"/>
<dbReference type="UniPathway" id="UPA00109">
    <property type="reaction ID" value="UER00182"/>
</dbReference>
<evidence type="ECO:0000256" key="4">
    <source>
        <dbReference type="ARBA" id="ARBA00022490"/>
    </source>
</evidence>
<protein>
    <recommendedName>
        <fullName evidence="14">ATP-dependent 6-phosphofructokinase</fullName>
        <shortName evidence="14">ATP-PFK</shortName>
        <shortName evidence="14">Phosphofructokinase</shortName>
        <ecNumber evidence="14">2.7.1.11</ecNumber>
    </recommendedName>
    <alternativeName>
        <fullName evidence="14">Phosphohexokinase</fullName>
    </alternativeName>
</protein>
<dbReference type="GO" id="GO:0070095">
    <property type="term" value="F:fructose-6-phosphate binding"/>
    <property type="evidence" value="ECO:0007669"/>
    <property type="project" value="TreeGrafter"/>
</dbReference>
<comment type="cofactor">
    <cofactor evidence="1 14">
        <name>Mg(2+)</name>
        <dbReference type="ChEBI" id="CHEBI:18420"/>
    </cofactor>
</comment>
<dbReference type="PIRSF" id="PIRSF000532">
    <property type="entry name" value="ATP_PFK_prok"/>
    <property type="match status" value="1"/>
</dbReference>
<dbReference type="InterPro" id="IPR000023">
    <property type="entry name" value="Phosphofructokinase_dom"/>
</dbReference>
<gene>
    <name evidence="14 16" type="primary">pfkA</name>
    <name evidence="16" type="ORF">C3B56_00344</name>
</gene>
<dbReference type="Proteomes" id="UP000274458">
    <property type="component" value="Chromosome"/>
</dbReference>
<feature type="binding site" evidence="14">
    <location>
        <position position="12"/>
    </location>
    <ligand>
        <name>ATP</name>
        <dbReference type="ChEBI" id="CHEBI:30616"/>
    </ligand>
</feature>
<reference evidence="16 17" key="1">
    <citation type="journal article" date="2018" name="Genome Biol. Evol.">
        <title>Partnering With a Pest: Genomes of Hemlock Woolly Adelgid Symbionts Reveal Atypical Nutritional Provisioning Patterns in Dual-Obligate Bacteria.</title>
        <authorList>
            <person name="Weglarz K.M."/>
            <person name="Havill N.P."/>
            <person name="Burke G.R."/>
            <person name="von Dohlen C.D."/>
        </authorList>
    </citation>
    <scope>NUCLEOTIDE SEQUENCE [LARGE SCALE GENOMIC DNA]</scope>
    <source>
        <strain evidence="16">ENA</strain>
    </source>
</reference>
<dbReference type="NCBIfam" id="NF002872">
    <property type="entry name" value="PRK03202.1"/>
    <property type="match status" value="1"/>
</dbReference>
<comment type="subcellular location">
    <subcellularLocation>
        <location evidence="2 14">Cytoplasm</location>
    </subcellularLocation>
</comment>
<dbReference type="AlphaFoldDB" id="A0A3S9J7S7"/>
<evidence type="ECO:0000259" key="15">
    <source>
        <dbReference type="Pfam" id="PF00365"/>
    </source>
</evidence>
<feature type="binding site" evidence="14">
    <location>
        <position position="163"/>
    </location>
    <ligand>
        <name>substrate</name>
        <note>ligand shared between dimeric partners</note>
    </ligand>
</feature>
<comment type="subunit">
    <text evidence="14">Homotetramer.</text>
</comment>
<dbReference type="EMBL" id="CP026513">
    <property type="protein sequence ID" value="AZP36421.1"/>
    <property type="molecule type" value="Genomic_DNA"/>
</dbReference>
<evidence type="ECO:0000313" key="16">
    <source>
        <dbReference type="EMBL" id="AZP36421.1"/>
    </source>
</evidence>
<dbReference type="GO" id="GO:0005945">
    <property type="term" value="C:6-phosphofructokinase complex"/>
    <property type="evidence" value="ECO:0007669"/>
    <property type="project" value="TreeGrafter"/>
</dbReference>
<keyword evidence="12 14" id="KW-0324">Glycolysis</keyword>
<evidence type="ECO:0000256" key="13">
    <source>
        <dbReference type="ARBA" id="ARBA00048070"/>
    </source>
</evidence>
<dbReference type="GO" id="GO:0042802">
    <property type="term" value="F:identical protein binding"/>
    <property type="evidence" value="ECO:0007669"/>
    <property type="project" value="TreeGrafter"/>
</dbReference>
<feature type="active site" description="Proton acceptor" evidence="14">
    <location>
        <position position="128"/>
    </location>
</feature>
<organism evidence="16 17">
    <name type="scientific">Candidatus Annandia adelgestsuga</name>
    <dbReference type="NCBI Taxonomy" id="1302411"/>
    <lineage>
        <taxon>Bacteria</taxon>
        <taxon>Pseudomonadati</taxon>
        <taxon>Pseudomonadota</taxon>
        <taxon>Gammaproteobacteria</taxon>
        <taxon>Enterobacterales</taxon>
        <taxon>Enterobacteriaceae</taxon>
        <taxon>Candidatus Annandia</taxon>
    </lineage>
</organism>
<evidence type="ECO:0000256" key="9">
    <source>
        <dbReference type="ARBA" id="ARBA00022777"/>
    </source>
</evidence>
<dbReference type="Pfam" id="PF00365">
    <property type="entry name" value="PFK"/>
    <property type="match status" value="1"/>
</dbReference>
<feature type="binding site" evidence="14">
    <location>
        <position position="104"/>
    </location>
    <ligand>
        <name>Mg(2+)</name>
        <dbReference type="ChEBI" id="CHEBI:18420"/>
        <note>catalytic</note>
    </ligand>
</feature>
<dbReference type="GO" id="GO:0030388">
    <property type="term" value="P:fructose 1,6-bisphosphate metabolic process"/>
    <property type="evidence" value="ECO:0007669"/>
    <property type="project" value="TreeGrafter"/>
</dbReference>
<evidence type="ECO:0000256" key="3">
    <source>
        <dbReference type="ARBA" id="ARBA00004679"/>
    </source>
</evidence>
<feature type="binding site" description="in other chain" evidence="14">
    <location>
        <begin position="214"/>
        <end position="216"/>
    </location>
    <ligand>
        <name>ADP</name>
        <dbReference type="ChEBI" id="CHEBI:456216"/>
        <note>allosteric activator; ligand shared between dimeric partners</note>
    </ligand>
</feature>
<comment type="similarity">
    <text evidence="14">Belongs to the phosphofructokinase type A (PFKA) family. ATP-dependent PFK group I subfamily. Prokaryotic clade 'B1' sub-subfamily.</text>
</comment>
<dbReference type="PANTHER" id="PTHR13697:SF4">
    <property type="entry name" value="ATP-DEPENDENT 6-PHOSPHOFRUCTOKINASE"/>
    <property type="match status" value="1"/>
</dbReference>
<accession>A0A3S9J7S7</accession>
<keyword evidence="6 14" id="KW-0808">Transferase</keyword>
<evidence type="ECO:0000256" key="11">
    <source>
        <dbReference type="ARBA" id="ARBA00022842"/>
    </source>
</evidence>
<feature type="binding site" description="in other chain" evidence="14">
    <location>
        <begin position="126"/>
        <end position="128"/>
    </location>
    <ligand>
        <name>substrate</name>
        <note>ligand shared between dimeric partners</note>
    </ligand>
</feature>
<comment type="pathway">
    <text evidence="3 14">Carbohydrate degradation; glycolysis; D-glyceraldehyde 3-phosphate and glycerone phosphate from D-glucose: step 3/4.</text>
</comment>
<dbReference type="EC" id="2.7.1.11" evidence="14"/>
<proteinExistence type="inferred from homology"/>
<dbReference type="GO" id="GO:0061621">
    <property type="term" value="P:canonical glycolysis"/>
    <property type="evidence" value="ECO:0007669"/>
    <property type="project" value="TreeGrafter"/>
</dbReference>
<feature type="domain" description="Phosphofructokinase" evidence="15">
    <location>
        <begin position="4"/>
        <end position="276"/>
    </location>
</feature>
<keyword evidence="10 14" id="KW-0067">ATP-binding</keyword>
<dbReference type="PANTHER" id="PTHR13697">
    <property type="entry name" value="PHOSPHOFRUCTOKINASE"/>
    <property type="match status" value="1"/>
</dbReference>
<evidence type="ECO:0000256" key="5">
    <source>
        <dbReference type="ARBA" id="ARBA00022533"/>
    </source>
</evidence>
<keyword evidence="7 14" id="KW-0479">Metal-binding</keyword>
<dbReference type="Gene3D" id="3.40.50.450">
    <property type="match status" value="1"/>
</dbReference>
<feature type="binding site" description="in other chain" evidence="14">
    <location>
        <begin position="250"/>
        <end position="253"/>
    </location>
    <ligand>
        <name>substrate</name>
        <note>ligand shared between dimeric partners</note>
    </ligand>
</feature>
<dbReference type="InterPro" id="IPR012003">
    <property type="entry name" value="ATP_PFK_prok-type"/>
</dbReference>
<keyword evidence="5 14" id="KW-0021">Allosteric enzyme</keyword>
<feature type="binding site" description="in other chain" evidence="14">
    <location>
        <position position="223"/>
    </location>
    <ligand>
        <name>substrate</name>
        <note>ligand shared between dimeric partners</note>
    </ligand>
</feature>
<evidence type="ECO:0000256" key="1">
    <source>
        <dbReference type="ARBA" id="ARBA00001946"/>
    </source>
</evidence>
<evidence type="ECO:0000256" key="6">
    <source>
        <dbReference type="ARBA" id="ARBA00022679"/>
    </source>
</evidence>
<evidence type="ECO:0000256" key="10">
    <source>
        <dbReference type="ARBA" id="ARBA00022840"/>
    </source>
</evidence>
<feature type="binding site" evidence="14">
    <location>
        <begin position="73"/>
        <end position="74"/>
    </location>
    <ligand>
        <name>ATP</name>
        <dbReference type="ChEBI" id="CHEBI:30616"/>
    </ligand>
</feature>
<evidence type="ECO:0000256" key="7">
    <source>
        <dbReference type="ARBA" id="ARBA00022723"/>
    </source>
</evidence>
<dbReference type="GO" id="GO:0003872">
    <property type="term" value="F:6-phosphofructokinase activity"/>
    <property type="evidence" value="ECO:0007669"/>
    <property type="project" value="UniProtKB-UniRule"/>
</dbReference>
<keyword evidence="4 14" id="KW-0963">Cytoplasm</keyword>
<evidence type="ECO:0000313" key="17">
    <source>
        <dbReference type="Proteomes" id="UP000274458"/>
    </source>
</evidence>
<feature type="binding site" evidence="14">
    <location>
        <begin position="103"/>
        <end position="106"/>
    </location>
    <ligand>
        <name>ATP</name>
        <dbReference type="ChEBI" id="CHEBI:30616"/>
    </ligand>
</feature>
<evidence type="ECO:0000256" key="14">
    <source>
        <dbReference type="HAMAP-Rule" id="MF_00339"/>
    </source>
</evidence>
<dbReference type="RefSeq" id="WP_126071696.1">
    <property type="nucleotide sequence ID" value="NZ_CP026513.1"/>
</dbReference>
<dbReference type="FunFam" id="3.40.50.460:FF:000002">
    <property type="entry name" value="ATP-dependent 6-phosphofructokinase"/>
    <property type="match status" value="1"/>
</dbReference>
<feature type="binding site" evidence="14">
    <location>
        <position position="244"/>
    </location>
    <ligand>
        <name>substrate</name>
        <note>ligand shared between dimeric partners</note>
    </ligand>
</feature>
<dbReference type="GO" id="GO:0016208">
    <property type="term" value="F:AMP binding"/>
    <property type="evidence" value="ECO:0007669"/>
    <property type="project" value="TreeGrafter"/>
</dbReference>
<sequence length="320" mass="35846">MIKKIGILTSGGDSPGMNNAIRSIVLSSIKLKIKIIGIFDGFLGLYKNRMIKLNFKSVFNLINIGGTFLRTSRFPKFVKKKIRLKSIKNLISSKIDALIIIGGNGSYMGAKCLHEMGFTCICLPGTIDNDINGTDYTIGYSTALENIVKSIDSLRDNSSSHQRISIVEIMGRNCGDLTLNSAIAGGCDFIILPEIPYNFLNLINNIKNKINLGKKHLIIAITENICNIKKLAKYIEITTKKETRTTILGYVQRGGIPIAYDRILASRMGFFAVELLLKGYSGKFIGIKNDKLIFHDIDYAFKKKKKIFKKKWMENIQKIF</sequence>
<keyword evidence="8 14" id="KW-0547">Nucleotide-binding</keyword>
<feature type="binding site" description="in other chain" evidence="14">
    <location>
        <begin position="186"/>
        <end position="188"/>
    </location>
    <ligand>
        <name>ADP</name>
        <dbReference type="ChEBI" id="CHEBI:456216"/>
        <note>allosteric activator; ligand shared between dimeric partners</note>
    </ligand>
</feature>
<dbReference type="PRINTS" id="PR00476">
    <property type="entry name" value="PHFRCTKINASE"/>
</dbReference>